<dbReference type="InterPro" id="IPR024975">
    <property type="entry name" value="NOV_C"/>
</dbReference>
<dbReference type="Proteomes" id="UP000008332">
    <property type="component" value="Chromosome"/>
</dbReference>
<sequence length="395" mass="43950">MTWGTSGGKSTREPTVASELSRLQSPSAVQSALDEFSQLGRTAFLLRYGFGKSRDFMVRNPANGELCDSKAIVGAAFGFQHPAQGPLKPADFSGGEATVTPKLQSLGFEVVRIGEDWSQQEVDATVAAYFDMLLLEARQEKYSKTERNATLRQVLKARSKASVELKHQNVSAVLHGMDLPFISGYKPRDNSQLLLRKAVQKFILDKADLVSHVVDGLEDVKSPADMQFKAVVVDAPAMSAVVQLVPSAPKIRLPRKVDFAARDESNRKLGRTGEQWVLGFEQQRLQEAGMPELFQRVDWISDRLGDGAGYDILSYDSSDQARYIEVKTTNGAHTSAFIISRNELDFSQETGDAFHLYRVFQFRTTPLLYMLRGDVSKQLNLEPIDFRASFRKISS</sequence>
<dbReference type="InterPro" id="IPR058807">
    <property type="entry name" value="ScoMcrA_N"/>
</dbReference>
<evidence type="ECO:0000256" key="1">
    <source>
        <dbReference type="SAM" id="MobiDB-lite"/>
    </source>
</evidence>
<dbReference type="eggNOG" id="COG1403">
    <property type="taxonomic scope" value="Bacteria"/>
</dbReference>
<organism evidence="4 5">
    <name type="scientific">Albidiferax ferrireducens (strain ATCC BAA-621 / DSM 15236 / T118)</name>
    <name type="common">Rhodoferax ferrireducens</name>
    <dbReference type="NCBI Taxonomy" id="338969"/>
    <lineage>
        <taxon>Bacteria</taxon>
        <taxon>Pseudomonadati</taxon>
        <taxon>Pseudomonadota</taxon>
        <taxon>Betaproteobacteria</taxon>
        <taxon>Burkholderiales</taxon>
        <taxon>Comamonadaceae</taxon>
        <taxon>Rhodoferax</taxon>
    </lineage>
</organism>
<dbReference type="eggNOG" id="COG3440">
    <property type="taxonomic scope" value="Bacteria"/>
</dbReference>
<evidence type="ECO:0000313" key="5">
    <source>
        <dbReference type="Proteomes" id="UP000008332"/>
    </source>
</evidence>
<evidence type="ECO:0000313" key="4">
    <source>
        <dbReference type="EMBL" id="ABD68945.1"/>
    </source>
</evidence>
<accession>Q21Z58</accession>
<evidence type="ECO:0000259" key="2">
    <source>
        <dbReference type="Pfam" id="PF13020"/>
    </source>
</evidence>
<dbReference type="RefSeq" id="WP_011463513.1">
    <property type="nucleotide sequence ID" value="NC_007908.1"/>
</dbReference>
<dbReference type="EMBL" id="CP000267">
    <property type="protein sequence ID" value="ABD68945.1"/>
    <property type="molecule type" value="Genomic_DNA"/>
</dbReference>
<feature type="region of interest" description="Disordered" evidence="1">
    <location>
        <begin position="1"/>
        <end position="21"/>
    </location>
</feature>
<dbReference type="STRING" id="338969.Rfer_1210"/>
<feature type="domain" description="ScoMcrA-like N-terminal head" evidence="3">
    <location>
        <begin position="27"/>
        <end position="111"/>
    </location>
</feature>
<keyword evidence="5" id="KW-1185">Reference proteome</keyword>
<protein>
    <submittedName>
        <fullName evidence="4">Uncharacterized protein</fullName>
    </submittedName>
</protein>
<feature type="domain" description="Protein NO VEIN C-terminal" evidence="2">
    <location>
        <begin position="273"/>
        <end position="369"/>
    </location>
</feature>
<dbReference type="Pfam" id="PF26345">
    <property type="entry name" value="ScoMcrA_N"/>
    <property type="match status" value="1"/>
</dbReference>
<gene>
    <name evidence="4" type="ordered locus">Rfer_1210</name>
</gene>
<proteinExistence type="predicted"/>
<name>Q21Z58_ALBFT</name>
<dbReference type="AlphaFoldDB" id="Q21Z58"/>
<dbReference type="KEGG" id="rfr:Rfer_1210"/>
<dbReference type="HOGENOM" id="CLU_061574_0_0_4"/>
<evidence type="ECO:0000259" key="3">
    <source>
        <dbReference type="Pfam" id="PF26345"/>
    </source>
</evidence>
<dbReference type="Pfam" id="PF13020">
    <property type="entry name" value="NOV_C"/>
    <property type="match status" value="1"/>
</dbReference>
<reference evidence="5" key="1">
    <citation type="submission" date="2006-02" db="EMBL/GenBank/DDBJ databases">
        <title>Complete sequence of chromosome of Rhodoferax ferrireducens DSM 15236.</title>
        <authorList>
            <person name="Copeland A."/>
            <person name="Lucas S."/>
            <person name="Lapidus A."/>
            <person name="Barry K."/>
            <person name="Detter J.C."/>
            <person name="Glavina del Rio T."/>
            <person name="Hammon N."/>
            <person name="Israni S."/>
            <person name="Pitluck S."/>
            <person name="Brettin T."/>
            <person name="Bruce D."/>
            <person name="Han C."/>
            <person name="Tapia R."/>
            <person name="Gilna P."/>
            <person name="Kiss H."/>
            <person name="Schmutz J."/>
            <person name="Larimer F."/>
            <person name="Land M."/>
            <person name="Kyrpides N."/>
            <person name="Ivanova N."/>
            <person name="Richardson P."/>
        </authorList>
    </citation>
    <scope>NUCLEOTIDE SEQUENCE [LARGE SCALE GENOMIC DNA]</scope>
    <source>
        <strain evidence="5">ATCC BAA-621 / DSM 15236 / T118</strain>
    </source>
</reference>